<feature type="compositionally biased region" description="Low complexity" evidence="1">
    <location>
        <begin position="791"/>
        <end position="805"/>
    </location>
</feature>
<feature type="compositionally biased region" description="Basic and acidic residues" evidence="1">
    <location>
        <begin position="940"/>
        <end position="955"/>
    </location>
</feature>
<dbReference type="EMBL" id="LGRX02032855">
    <property type="protein sequence ID" value="KAK3243435.1"/>
    <property type="molecule type" value="Genomic_DNA"/>
</dbReference>
<feature type="compositionally biased region" description="Low complexity" evidence="1">
    <location>
        <begin position="831"/>
        <end position="850"/>
    </location>
</feature>
<keyword evidence="4" id="KW-1185">Reference proteome</keyword>
<keyword evidence="2" id="KW-0812">Transmembrane</keyword>
<feature type="transmembrane region" description="Helical" evidence="2">
    <location>
        <begin position="1111"/>
        <end position="1130"/>
    </location>
</feature>
<proteinExistence type="predicted"/>
<organism evidence="3 4">
    <name type="scientific">Cymbomonas tetramitiformis</name>
    <dbReference type="NCBI Taxonomy" id="36881"/>
    <lineage>
        <taxon>Eukaryota</taxon>
        <taxon>Viridiplantae</taxon>
        <taxon>Chlorophyta</taxon>
        <taxon>Pyramimonadophyceae</taxon>
        <taxon>Pyramimonadales</taxon>
        <taxon>Pyramimonadaceae</taxon>
        <taxon>Cymbomonas</taxon>
    </lineage>
</organism>
<dbReference type="Proteomes" id="UP001190700">
    <property type="component" value="Unassembled WGS sequence"/>
</dbReference>
<comment type="caution">
    <text evidence="3">The sequence shown here is derived from an EMBL/GenBank/DDBJ whole genome shotgun (WGS) entry which is preliminary data.</text>
</comment>
<evidence type="ECO:0000256" key="2">
    <source>
        <dbReference type="SAM" id="Phobius"/>
    </source>
</evidence>
<keyword evidence="2" id="KW-0472">Membrane</keyword>
<reference evidence="3 4" key="1">
    <citation type="journal article" date="2015" name="Genome Biol. Evol.">
        <title>Comparative Genomics of a Bacterivorous Green Alga Reveals Evolutionary Causalities and Consequences of Phago-Mixotrophic Mode of Nutrition.</title>
        <authorList>
            <person name="Burns J.A."/>
            <person name="Paasch A."/>
            <person name="Narechania A."/>
            <person name="Kim E."/>
        </authorList>
    </citation>
    <scope>NUCLEOTIDE SEQUENCE [LARGE SCALE GENOMIC DNA]</scope>
    <source>
        <strain evidence="3 4">PLY_AMNH</strain>
    </source>
</reference>
<accession>A0AAE0BX16</accession>
<feature type="region of interest" description="Disordered" evidence="1">
    <location>
        <begin position="822"/>
        <end position="1035"/>
    </location>
</feature>
<gene>
    <name evidence="3" type="ORF">CYMTET_46910</name>
</gene>
<feature type="compositionally biased region" description="Polar residues" evidence="1">
    <location>
        <begin position="764"/>
        <end position="777"/>
    </location>
</feature>
<sequence>MFPASKRKEENGQERASLSNCSADLTDQIRRCKTARWEQGLAKFQDLQQFGIVPDVAAYSATIELTLRAQKHRTALTVMESMVIDLPSQVKYAHFVSVLSLCLRGADWTHTMKTLELVSKLSNYELYNKLAEKTLRHYLANKSYSALLLTVQKLDFSLHQLSERKFADIMVVCINAHLHNSSFTAMDFLAQLRAFGHKLQPSHCHAAVVALVQAKLEGAAEQLFHAMMSDPQNEFTYEQCQFLNRCCVQQGAENLKLTLTYGKLRGNSENSSAADMPSKDLTSANSYNAKMVESFVRGGNWESVLELVEPALVSLQECPQGGDLLRQLPTSAYKDLVVALCELEKYAEVLRVFEQLWHQLPSCLDAEAWRAIIYSSKMSNCRDMWPMLAERLRISLVNNATKGPLVEILCCELLHGLGTHHFVAESYAFFRALHTDEMQQERGLLVYCSMVEVLWGNTSFMEAIRCVTEGMVEGRLQSILPIEEDDDLDTFWLHLGPMYPRTTCAIALLWFSQLYNMCFDGKDLKPRTFLTIYTNMLPRPFITKGERLMVSSKPDAEPELFGRMLTELGFSFKQTYGYVITWDSFASTRPITPAASDRDNPWALHVTAETLSQRLSVLNSMDLPQSSLSKHFFASQSQSSPQGTCGAVVPADPSAPASAGSRPLPDSSGLIGVSTPQGPFLLPPSKHPTCEAMEVSLSSGCSSSPYGGLAPKVSSPLPCPPGLLRGTCGLSMKKSVFDGHGTPTTRTSVASSWKTAYISQQAAPTGGMNSSFNGSEVTATARDATAAEEQSASLGSTAGSTGGDATLAGGETCSYRGEVAATGRDTAEEQSASLGSTAGSTGGDATLAGGETCSYRGEVTATGRDATAAEEQSASLGSTAGSTGGDATLAGGETCSYRGEVTATGRDATAAEEQSASLGSTAGSTGGDATLAGGENVAASDEKIAEKSESVKADGKSVNSGKTASTSGAMTVTTCKQAARPGREDTLPVPNLQTREKTRAQNTTAGKVGPSFDGAKNNKEESVDSKPIWRTDGSDGQVSVKSQHFKVPDCEDKVEVIMMMELYTRFKYIESPMNFTAMVLKAIVVAAFVFVVCPWRYVLKDGTVYFEITQCLLNIYLLLPMVWNLVLQFVSPQLRLASGPWEWLHLQ</sequence>
<feature type="compositionally biased region" description="Low complexity" evidence="1">
    <location>
        <begin position="873"/>
        <end position="892"/>
    </location>
</feature>
<feature type="compositionally biased region" description="Polar residues" evidence="1">
    <location>
        <begin position="957"/>
        <end position="976"/>
    </location>
</feature>
<dbReference type="AlphaFoldDB" id="A0AAE0BX16"/>
<feature type="transmembrane region" description="Helical" evidence="2">
    <location>
        <begin position="1075"/>
        <end position="1099"/>
    </location>
</feature>
<protein>
    <submittedName>
        <fullName evidence="3">Uncharacterized protein</fullName>
    </submittedName>
</protein>
<evidence type="ECO:0000313" key="4">
    <source>
        <dbReference type="Proteomes" id="UP001190700"/>
    </source>
</evidence>
<feature type="region of interest" description="Disordered" evidence="1">
    <location>
        <begin position="764"/>
        <end position="805"/>
    </location>
</feature>
<feature type="compositionally biased region" description="Basic and acidic residues" evidence="1">
    <location>
        <begin position="1016"/>
        <end position="1033"/>
    </location>
</feature>
<dbReference type="InterPro" id="IPR011990">
    <property type="entry name" value="TPR-like_helical_dom_sf"/>
</dbReference>
<feature type="non-terminal residue" evidence="3">
    <location>
        <position position="1147"/>
    </location>
</feature>
<feature type="compositionally biased region" description="Low complexity" evidence="1">
    <location>
        <begin position="646"/>
        <end position="661"/>
    </location>
</feature>
<keyword evidence="2" id="KW-1133">Transmembrane helix</keyword>
<evidence type="ECO:0000256" key="1">
    <source>
        <dbReference type="SAM" id="MobiDB-lite"/>
    </source>
</evidence>
<evidence type="ECO:0000313" key="3">
    <source>
        <dbReference type="EMBL" id="KAK3243435.1"/>
    </source>
</evidence>
<feature type="compositionally biased region" description="Low complexity" evidence="1">
    <location>
        <begin position="915"/>
        <end position="934"/>
    </location>
</feature>
<name>A0AAE0BX16_9CHLO</name>
<feature type="region of interest" description="Disordered" evidence="1">
    <location>
        <begin position="643"/>
        <end position="669"/>
    </location>
</feature>
<dbReference type="Gene3D" id="1.25.40.10">
    <property type="entry name" value="Tetratricopeptide repeat domain"/>
    <property type="match status" value="1"/>
</dbReference>